<organism evidence="1 2">
    <name type="scientific">Hyunsoonleella flava</name>
    <dbReference type="NCBI Taxonomy" id="2527939"/>
    <lineage>
        <taxon>Bacteria</taxon>
        <taxon>Pseudomonadati</taxon>
        <taxon>Bacteroidota</taxon>
        <taxon>Flavobacteriia</taxon>
        <taxon>Flavobacteriales</taxon>
        <taxon>Flavobacteriaceae</taxon>
    </lineage>
</organism>
<dbReference type="Gene3D" id="3.90.550.10">
    <property type="entry name" value="Spore Coat Polysaccharide Biosynthesis Protein SpsA, Chain A"/>
    <property type="match status" value="1"/>
</dbReference>
<sequence length="292" mass="33906">MEVSFLIVTKHRAKDLAFTLDKLKAIVDTSQHEVLVFVDGCTETEAIIDDYDWVKWTVSQESISASPARNLLYKKGKGKVFIGLDDDAHPISADFINSVFHCFEQDANLGIIAFQEVRGLFKSDAVALENSKQLESYYTNDFVGCGFGIKKSVYELTRGFPNWMDIYGEESVVALEVLDLGYTIFYQPEIKVNHRVDVQLRKKRGRNYYRFQRQLKNSINFYIVYYKNPLKKIAKVLWHNFVKYALKDTTYFMDYFKAIFKTILGLPKVLKHRKPVKPETIQKKLNSQGLKY</sequence>
<dbReference type="GO" id="GO:0016740">
    <property type="term" value="F:transferase activity"/>
    <property type="evidence" value="ECO:0007669"/>
    <property type="project" value="UniProtKB-KW"/>
</dbReference>
<keyword evidence="2" id="KW-1185">Reference proteome</keyword>
<protein>
    <submittedName>
        <fullName evidence="1">Glycosyltransferase family 2 protein</fullName>
    </submittedName>
</protein>
<reference evidence="1 2" key="1">
    <citation type="submission" date="2019-02" db="EMBL/GenBank/DDBJ databases">
        <title>Hyunsoonleella sp., isolated from marine sediment.</title>
        <authorList>
            <person name="Liu B.-T."/>
        </authorList>
    </citation>
    <scope>NUCLEOTIDE SEQUENCE [LARGE SCALE GENOMIC DNA]</scope>
    <source>
        <strain evidence="1 2">T58</strain>
    </source>
</reference>
<name>A0A4V6MT47_9FLAO</name>
<dbReference type="InterPro" id="IPR029044">
    <property type="entry name" value="Nucleotide-diphossugar_trans"/>
</dbReference>
<comment type="caution">
    <text evidence="1">The sequence shown here is derived from an EMBL/GenBank/DDBJ whole genome shotgun (WGS) entry which is preliminary data.</text>
</comment>
<gene>
    <name evidence="1" type="ORF">EYD45_08750</name>
</gene>
<keyword evidence="1" id="KW-0808">Transferase</keyword>
<evidence type="ECO:0000313" key="2">
    <source>
        <dbReference type="Proteomes" id="UP000291142"/>
    </source>
</evidence>
<dbReference type="CDD" id="cd00761">
    <property type="entry name" value="Glyco_tranf_GTA_type"/>
    <property type="match status" value="1"/>
</dbReference>
<dbReference type="RefSeq" id="WP_130964164.1">
    <property type="nucleotide sequence ID" value="NZ_SIRT01000006.1"/>
</dbReference>
<accession>A0A4V6MT47</accession>
<dbReference type="Proteomes" id="UP000291142">
    <property type="component" value="Unassembled WGS sequence"/>
</dbReference>
<dbReference type="SUPFAM" id="SSF53448">
    <property type="entry name" value="Nucleotide-diphospho-sugar transferases"/>
    <property type="match status" value="1"/>
</dbReference>
<dbReference type="EMBL" id="SIRT01000006">
    <property type="protein sequence ID" value="TBN03596.1"/>
    <property type="molecule type" value="Genomic_DNA"/>
</dbReference>
<dbReference type="AlphaFoldDB" id="A0A4V6MT47"/>
<evidence type="ECO:0000313" key="1">
    <source>
        <dbReference type="EMBL" id="TBN03596.1"/>
    </source>
</evidence>
<dbReference type="OrthoDB" id="1143197at2"/>
<proteinExistence type="predicted"/>